<dbReference type="Pfam" id="PF12697">
    <property type="entry name" value="Abhydrolase_6"/>
    <property type="match status" value="1"/>
</dbReference>
<dbReference type="Gene3D" id="3.40.50.1820">
    <property type="entry name" value="alpha/beta hydrolase"/>
    <property type="match status" value="1"/>
</dbReference>
<dbReference type="PANTHER" id="PTHR37017">
    <property type="entry name" value="AB HYDROLASE-1 DOMAIN-CONTAINING PROTEIN-RELATED"/>
    <property type="match status" value="1"/>
</dbReference>
<sequence>MNIVLVPGFWLGDWSWKPITDKLTQAGHTVHALTLPGLESDDEPRGHVSFDDHVRAITDEIDSIADASEDEIGDTDIVLVGHSGGGPLIYAATDRRPSLVARDIYVDSGPLADGSAINPNIPAVDGECPLPPWDFFDADELAELTPEMLNEFRTRAVPEPAAVTSDLVVLSDDQRRLDVPATVITSTFSSTDLREAMHAGHPYFAELARVRDVTVVDLPTGHWPQFSRPAELAEAILAALR</sequence>
<feature type="domain" description="AB hydrolase-1" evidence="1">
    <location>
        <begin position="3"/>
        <end position="235"/>
    </location>
</feature>
<accession>A0ABS2L018</accession>
<dbReference type="InterPro" id="IPR052897">
    <property type="entry name" value="Sec-Metab_Biosynth_Hydrolase"/>
</dbReference>
<dbReference type="RefSeq" id="WP_205106180.1">
    <property type="nucleotide sequence ID" value="NZ_BAAAHT010000001.1"/>
</dbReference>
<dbReference type="InterPro" id="IPR000073">
    <property type="entry name" value="AB_hydrolase_1"/>
</dbReference>
<dbReference type="InterPro" id="IPR029058">
    <property type="entry name" value="AB_hydrolase_fold"/>
</dbReference>
<evidence type="ECO:0000313" key="2">
    <source>
        <dbReference type="EMBL" id="MBM7470418.1"/>
    </source>
</evidence>
<proteinExistence type="predicted"/>
<dbReference type="SUPFAM" id="SSF53474">
    <property type="entry name" value="alpha/beta-Hydrolases"/>
    <property type="match status" value="1"/>
</dbReference>
<protein>
    <submittedName>
        <fullName evidence="2">Pimeloyl-ACP methyl ester carboxylesterase</fullName>
    </submittedName>
</protein>
<reference evidence="2 3" key="1">
    <citation type="submission" date="2021-01" db="EMBL/GenBank/DDBJ databases">
        <title>Sequencing the genomes of 1000 actinobacteria strains.</title>
        <authorList>
            <person name="Klenk H.-P."/>
        </authorList>
    </citation>
    <scope>NUCLEOTIDE SEQUENCE [LARGE SCALE GENOMIC DNA]</scope>
    <source>
        <strain evidence="2 3">DSM 13057</strain>
    </source>
</reference>
<dbReference type="Proteomes" id="UP000776164">
    <property type="component" value="Unassembled WGS sequence"/>
</dbReference>
<comment type="caution">
    <text evidence="2">The sequence shown here is derived from an EMBL/GenBank/DDBJ whole genome shotgun (WGS) entry which is preliminary data.</text>
</comment>
<gene>
    <name evidence="2" type="ORF">JOE66_000052</name>
</gene>
<evidence type="ECO:0000259" key="1">
    <source>
        <dbReference type="Pfam" id="PF12697"/>
    </source>
</evidence>
<keyword evidence="3" id="KW-1185">Reference proteome</keyword>
<name>A0ABS2L018_9MICO</name>
<evidence type="ECO:0000313" key="3">
    <source>
        <dbReference type="Proteomes" id="UP000776164"/>
    </source>
</evidence>
<dbReference type="PANTHER" id="PTHR37017:SF11">
    <property type="entry name" value="ESTERASE_LIPASE_THIOESTERASE DOMAIN-CONTAINING PROTEIN"/>
    <property type="match status" value="1"/>
</dbReference>
<dbReference type="EMBL" id="JAFBBU010000001">
    <property type="protein sequence ID" value="MBM7470418.1"/>
    <property type="molecule type" value="Genomic_DNA"/>
</dbReference>
<organism evidence="2 3">
    <name type="scientific">Subtercola frigoramans</name>
    <dbReference type="NCBI Taxonomy" id="120298"/>
    <lineage>
        <taxon>Bacteria</taxon>
        <taxon>Bacillati</taxon>
        <taxon>Actinomycetota</taxon>
        <taxon>Actinomycetes</taxon>
        <taxon>Micrococcales</taxon>
        <taxon>Microbacteriaceae</taxon>
        <taxon>Subtercola</taxon>
    </lineage>
</organism>